<feature type="region of interest" description="Disordered" evidence="1">
    <location>
        <begin position="276"/>
        <end position="298"/>
    </location>
</feature>
<feature type="compositionally biased region" description="Basic and acidic residues" evidence="1">
    <location>
        <begin position="239"/>
        <end position="249"/>
    </location>
</feature>
<evidence type="ECO:0000256" key="1">
    <source>
        <dbReference type="SAM" id="MobiDB-lite"/>
    </source>
</evidence>
<organism evidence="3 4">
    <name type="scientific">Riccia sorocarpa</name>
    <dbReference type="NCBI Taxonomy" id="122646"/>
    <lineage>
        <taxon>Eukaryota</taxon>
        <taxon>Viridiplantae</taxon>
        <taxon>Streptophyta</taxon>
        <taxon>Embryophyta</taxon>
        <taxon>Marchantiophyta</taxon>
        <taxon>Marchantiopsida</taxon>
        <taxon>Marchantiidae</taxon>
        <taxon>Marchantiales</taxon>
        <taxon>Ricciaceae</taxon>
        <taxon>Riccia</taxon>
    </lineage>
</organism>
<keyword evidence="4" id="KW-1185">Reference proteome</keyword>
<dbReference type="InterPro" id="IPR038588">
    <property type="entry name" value="XS_domain_sf"/>
</dbReference>
<name>A0ABD3HBC0_9MARC</name>
<protein>
    <recommendedName>
        <fullName evidence="2">XS domain-containing protein</fullName>
    </recommendedName>
</protein>
<dbReference type="Gene3D" id="3.30.70.2890">
    <property type="entry name" value="XS domain"/>
    <property type="match status" value="1"/>
</dbReference>
<dbReference type="Proteomes" id="UP001633002">
    <property type="component" value="Unassembled WGS sequence"/>
</dbReference>
<feature type="region of interest" description="Disordered" evidence="1">
    <location>
        <begin position="391"/>
        <end position="434"/>
    </location>
</feature>
<dbReference type="Pfam" id="PF03468">
    <property type="entry name" value="XS"/>
    <property type="match status" value="1"/>
</dbReference>
<evidence type="ECO:0000259" key="2">
    <source>
        <dbReference type="Pfam" id="PF03468"/>
    </source>
</evidence>
<accession>A0ABD3HBC0</accession>
<comment type="caution">
    <text evidence="3">The sequence shown here is derived from an EMBL/GenBank/DDBJ whole genome shotgun (WGS) entry which is preliminary data.</text>
</comment>
<dbReference type="InterPro" id="IPR005380">
    <property type="entry name" value="XS_domain"/>
</dbReference>
<proteinExistence type="predicted"/>
<gene>
    <name evidence="3" type="ORF">R1sor_013753</name>
</gene>
<evidence type="ECO:0000313" key="3">
    <source>
        <dbReference type="EMBL" id="KAL3687444.1"/>
    </source>
</evidence>
<dbReference type="AlphaFoldDB" id="A0ABD3HBC0"/>
<evidence type="ECO:0000313" key="4">
    <source>
        <dbReference type="Proteomes" id="UP001633002"/>
    </source>
</evidence>
<feature type="compositionally biased region" description="Polar residues" evidence="1">
    <location>
        <begin position="223"/>
        <end position="234"/>
    </location>
</feature>
<reference evidence="3 4" key="1">
    <citation type="submission" date="2024-09" db="EMBL/GenBank/DDBJ databases">
        <title>Chromosome-scale assembly of Riccia sorocarpa.</title>
        <authorList>
            <person name="Paukszto L."/>
        </authorList>
    </citation>
    <scope>NUCLEOTIDE SEQUENCE [LARGE SCALE GENOMIC DNA]</scope>
    <source>
        <strain evidence="3">LP-2024</strain>
        <tissue evidence="3">Aerial parts of the thallus</tissue>
    </source>
</reference>
<feature type="region of interest" description="Disordered" evidence="1">
    <location>
        <begin position="191"/>
        <end position="249"/>
    </location>
</feature>
<feature type="region of interest" description="Disordered" evidence="1">
    <location>
        <begin position="315"/>
        <end position="335"/>
    </location>
</feature>
<dbReference type="EMBL" id="JBJQOH010000004">
    <property type="protein sequence ID" value="KAL3687444.1"/>
    <property type="molecule type" value="Genomic_DNA"/>
</dbReference>
<dbReference type="PANTHER" id="PTHR46619">
    <property type="entry name" value="RNA RECOGNITION MOTIF XS DOMAIN PROTEIN-RELATED"/>
    <property type="match status" value="1"/>
</dbReference>
<sequence>MAVAEEEEAALKKLVISALAFYGLQVFHVFDGREFEPCFKLIKEDVDKETALHDFTEVVNTSGFGVLEKFVKEFCRPDQLATPPVVIPAEPQSQFVPDPVLNLLTSEMAVSENLNPTRVYPRIWAAFSTFTTDDFGHYVSSYCEPKAGEVDAKTNVGVQRRESLKVSIAKMEAGVLVQFMNTSYPAVSEAPFPPYSPTPTENNSPLRIQAGSGGESAPRKRNTANNSQEGSRQNGGKKPKLESTGRDHYKEREPGFWRRNLAKEWPHIFYEMEENHVSGTREEEELEEGSIGAYPPDELPAFIEMDTDDMNNMKDEPCERKHKRPRGTDEKVSGGTIQYDSSLKTMETDEAQRDHTEISEVKLARCAELREEDVKSEAGSNQTRFDIELEDSGHNRNKSSWPAPLYGDQARTKSSVTHLEPHEEEEEEEDACTHGPGKALHTCPICKKKEDIAFSKYSRLFEDDPAWKQKFLDGESLTCDICASKGKITTFSDVWLLLSHGWKGVDLKGPEHRGYAKAIENLIPLCEVGNTRTCHSSVGETSSSKLKRIWPPVVVLENTFKTTDQCQQDLSYLETEVSLRLKVLVNIDVHLLHKISVRGKFEGTIMVEFPPTRRGLHDANRLHHYFLQSGRSFHDWVRVRDERQSLIQSAAGAEESSDLVKTGEDGEVKSRIYFGYLATAKIMTRLDTFRKVVKWRFRNPVFVDTD</sequence>
<feature type="domain" description="XS" evidence="2">
    <location>
        <begin position="548"/>
        <end position="681"/>
    </location>
</feature>